<keyword evidence="3" id="KW-1185">Reference proteome</keyword>
<sequence>MKTLKYLSLIIIAFFSSCSSDEPETVTINELQGLTLVQEMPNDTHIVELYTPTGTLQQGYNAVSLRIKDKTTGTYETDATVSWMPVMHMASMQHSCPFSGIAKTPGKETLYNGYIVFQMAQNDIEYWTLQVNYTLNGNDYSVSETINVPASSKRRVASFTGTDGSKYVIALIEPIAPRVAVNNVTAGLFKMESMVSYPAVDGYTIKIDPRMPSMGNHGSPNNVDLTQAADGLYNGKLSLTMSGYWKINLQLLNTENVVVKGEPVTETVPESSIFFEIEF</sequence>
<evidence type="ECO:0008006" key="4">
    <source>
        <dbReference type="Google" id="ProtNLM"/>
    </source>
</evidence>
<dbReference type="EMBL" id="JBBYHR010000003">
    <property type="protein sequence ID" value="MEL1243821.1"/>
    <property type="molecule type" value="Genomic_DNA"/>
</dbReference>
<feature type="signal peptide" evidence="1">
    <location>
        <begin position="1"/>
        <end position="20"/>
    </location>
</feature>
<feature type="chain" id="PRO_5047024844" description="YtkA-like" evidence="1">
    <location>
        <begin position="21"/>
        <end position="279"/>
    </location>
</feature>
<reference evidence="2 3" key="1">
    <citation type="submission" date="2024-04" db="EMBL/GenBank/DDBJ databases">
        <title>Flavobacterium sp. DGU11 16S ribosomal RNA gene Genome sequencing and assembly.</title>
        <authorList>
            <person name="Park S."/>
        </authorList>
    </citation>
    <scope>NUCLEOTIDE SEQUENCE [LARGE SCALE GENOMIC DNA]</scope>
    <source>
        <strain evidence="2 3">DGU11</strain>
    </source>
</reference>
<accession>A0ABU9HV18</accession>
<name>A0ABU9HV18_9FLAO</name>
<protein>
    <recommendedName>
        <fullName evidence="4">YtkA-like</fullName>
    </recommendedName>
</protein>
<dbReference type="RefSeq" id="WP_341696139.1">
    <property type="nucleotide sequence ID" value="NZ_JBBYHR010000003.1"/>
</dbReference>
<comment type="caution">
    <text evidence="2">The sequence shown here is derived from an EMBL/GenBank/DDBJ whole genome shotgun (WGS) entry which is preliminary data.</text>
</comment>
<keyword evidence="1" id="KW-0732">Signal</keyword>
<gene>
    <name evidence="2" type="ORF">AAEO56_06065</name>
</gene>
<evidence type="ECO:0000256" key="1">
    <source>
        <dbReference type="SAM" id="SignalP"/>
    </source>
</evidence>
<organism evidence="2 3">
    <name type="scientific">Flavobacterium arundinis</name>
    <dbReference type="NCBI Taxonomy" id="3139143"/>
    <lineage>
        <taxon>Bacteria</taxon>
        <taxon>Pseudomonadati</taxon>
        <taxon>Bacteroidota</taxon>
        <taxon>Flavobacteriia</taxon>
        <taxon>Flavobacteriales</taxon>
        <taxon>Flavobacteriaceae</taxon>
        <taxon>Flavobacterium</taxon>
    </lineage>
</organism>
<dbReference type="Proteomes" id="UP001464555">
    <property type="component" value="Unassembled WGS sequence"/>
</dbReference>
<dbReference type="PROSITE" id="PS51257">
    <property type="entry name" value="PROKAR_LIPOPROTEIN"/>
    <property type="match status" value="1"/>
</dbReference>
<evidence type="ECO:0000313" key="2">
    <source>
        <dbReference type="EMBL" id="MEL1243821.1"/>
    </source>
</evidence>
<proteinExistence type="predicted"/>
<evidence type="ECO:0000313" key="3">
    <source>
        <dbReference type="Proteomes" id="UP001464555"/>
    </source>
</evidence>